<dbReference type="NCBIfam" id="TIGR01979">
    <property type="entry name" value="sufS"/>
    <property type="match status" value="1"/>
</dbReference>
<keyword evidence="8" id="KW-0808">Transferase</keyword>
<proteinExistence type="inferred from homology"/>
<evidence type="ECO:0000256" key="6">
    <source>
        <dbReference type="ARBA" id="ARBA00013558"/>
    </source>
</evidence>
<dbReference type="PANTHER" id="PTHR43586">
    <property type="entry name" value="CYSTEINE DESULFURASE"/>
    <property type="match status" value="1"/>
</dbReference>
<keyword evidence="9" id="KW-0663">Pyridoxal phosphate</keyword>
<sequence>MNFDVHSIRKDFPILSRQIGKNPLIYFDNAASSQKPRAVIDSIVHTYSHEYANVHRGTHYMARAVTESYEGARRKVCDFLNASSEKEIIFTRSATEGINLVSYAWGIPHIKEEDEIVISVMEHHSNIVPWNFLREHQGARIVWAPIDRQGVLNIDAFEKCLTERTKLIAITHMSNVLGTLVPIKEICRIAHKRHIPVLVDGSQAAVHTKVDVQDLDCDWYVFTGHKIYGPDGIGVLYSKEHRLNSMRPFMGGGEMIADVRQDYVSYADIPNRFEAGTPPISQVIALGSALDYINSLNQESIFSYEKELARYTRSQLKEIDGLRLVNDEIEDSPIISFQMKDVHPYDLSFFLDKKGIAVRSGRQCAFPLLDFLGFDFICRASLAMYNTKEESDKFVAALKKSYRFFL</sequence>
<name>A0A937DH30_9HYPH</name>
<organism evidence="12 13">
    <name type="scientific">Candidatus Liberibacter ctenarytainae</name>
    <dbReference type="NCBI Taxonomy" id="2020335"/>
    <lineage>
        <taxon>Bacteria</taxon>
        <taxon>Pseudomonadati</taxon>
        <taxon>Pseudomonadota</taxon>
        <taxon>Alphaproteobacteria</taxon>
        <taxon>Hyphomicrobiales</taxon>
        <taxon>Rhizobiaceae</taxon>
        <taxon>Liberibacter</taxon>
    </lineage>
</organism>
<dbReference type="Gene3D" id="3.90.1150.10">
    <property type="entry name" value="Aspartate Aminotransferase, domain 1"/>
    <property type="match status" value="1"/>
</dbReference>
<dbReference type="InterPro" id="IPR015422">
    <property type="entry name" value="PyrdxlP-dep_Trfase_small"/>
</dbReference>
<dbReference type="PANTHER" id="PTHR43586:SF8">
    <property type="entry name" value="CYSTEINE DESULFURASE 1, CHLOROPLASTIC"/>
    <property type="match status" value="1"/>
</dbReference>
<comment type="cofactor">
    <cofactor evidence="1">
        <name>pyridoxal 5'-phosphate</name>
        <dbReference type="ChEBI" id="CHEBI:597326"/>
    </cofactor>
</comment>
<evidence type="ECO:0000256" key="9">
    <source>
        <dbReference type="ARBA" id="ARBA00022898"/>
    </source>
</evidence>
<dbReference type="EMBL" id="SEOL01000004">
    <property type="protein sequence ID" value="MBL0849040.1"/>
    <property type="molecule type" value="Genomic_DNA"/>
</dbReference>
<evidence type="ECO:0000256" key="3">
    <source>
        <dbReference type="ARBA" id="ARBA00003120"/>
    </source>
</evidence>
<protein>
    <recommendedName>
        <fullName evidence="6">Cysteine desulfurase</fullName>
        <ecNumber evidence="5">2.8.1.7</ecNumber>
    </recommendedName>
    <alternativeName>
        <fullName evidence="7">Probable cysteine desulfurase</fullName>
    </alternativeName>
</protein>
<dbReference type="Gene3D" id="3.40.640.10">
    <property type="entry name" value="Type I PLP-dependent aspartate aminotransferase-like (Major domain)"/>
    <property type="match status" value="1"/>
</dbReference>
<comment type="function">
    <text evidence="3">Catalyzes the removal of elemental sulfur atoms from cysteine to produce alanine. Seems to participate in the biosynthesis of the nitrogenase metalloclusters by providing the inorganic sulfur required for the Fe-S core formation.</text>
</comment>
<dbReference type="InterPro" id="IPR010970">
    <property type="entry name" value="Cys_dSase_SufS"/>
</dbReference>
<feature type="domain" description="Aminotransferase class V" evidence="11">
    <location>
        <begin position="25"/>
        <end position="394"/>
    </location>
</feature>
<evidence type="ECO:0000256" key="5">
    <source>
        <dbReference type="ARBA" id="ARBA00012239"/>
    </source>
</evidence>
<comment type="function">
    <text evidence="2">Catalyzes the removal of elemental sulfur and selenium atoms from L-cysteine, L-cystine, L-selenocysteine, and L-selenocystine to produce L-alanine.</text>
</comment>
<dbReference type="InterPro" id="IPR000192">
    <property type="entry name" value="Aminotrans_V_dom"/>
</dbReference>
<dbReference type="Pfam" id="PF00266">
    <property type="entry name" value="Aminotran_5"/>
    <property type="match status" value="1"/>
</dbReference>
<evidence type="ECO:0000313" key="13">
    <source>
        <dbReference type="Proteomes" id="UP000736856"/>
    </source>
</evidence>
<dbReference type="GO" id="GO:0030170">
    <property type="term" value="F:pyridoxal phosphate binding"/>
    <property type="evidence" value="ECO:0007669"/>
    <property type="project" value="InterPro"/>
</dbReference>
<comment type="similarity">
    <text evidence="4">Belongs to the class-V pyridoxal-phosphate-dependent aminotransferase family. Csd subfamily.</text>
</comment>
<dbReference type="InterPro" id="IPR015424">
    <property type="entry name" value="PyrdxlP-dep_Trfase"/>
</dbReference>
<evidence type="ECO:0000256" key="2">
    <source>
        <dbReference type="ARBA" id="ARBA00002824"/>
    </source>
</evidence>
<dbReference type="Proteomes" id="UP000736856">
    <property type="component" value="Unassembled WGS sequence"/>
</dbReference>
<dbReference type="EC" id="2.8.1.7" evidence="5"/>
<gene>
    <name evidence="12" type="primary">sufS</name>
    <name evidence="12" type="ORF">EU981_03015</name>
</gene>
<comment type="caution">
    <text evidence="12">The sequence shown here is derived from an EMBL/GenBank/DDBJ whole genome shotgun (WGS) entry which is preliminary data.</text>
</comment>
<evidence type="ECO:0000313" key="12">
    <source>
        <dbReference type="EMBL" id="MBL0849040.1"/>
    </source>
</evidence>
<evidence type="ECO:0000256" key="7">
    <source>
        <dbReference type="ARBA" id="ARBA00021850"/>
    </source>
</evidence>
<dbReference type="PIRSF" id="PIRSF005572">
    <property type="entry name" value="NifS"/>
    <property type="match status" value="1"/>
</dbReference>
<dbReference type="SUPFAM" id="SSF53383">
    <property type="entry name" value="PLP-dependent transferases"/>
    <property type="match status" value="1"/>
</dbReference>
<dbReference type="AlphaFoldDB" id="A0A937DH30"/>
<dbReference type="InterPro" id="IPR016454">
    <property type="entry name" value="Cysteine_dSase"/>
</dbReference>
<evidence type="ECO:0000256" key="1">
    <source>
        <dbReference type="ARBA" id="ARBA00001933"/>
    </source>
</evidence>
<evidence type="ECO:0000256" key="4">
    <source>
        <dbReference type="ARBA" id="ARBA00010447"/>
    </source>
</evidence>
<evidence type="ECO:0000256" key="10">
    <source>
        <dbReference type="ARBA" id="ARBA00050776"/>
    </source>
</evidence>
<evidence type="ECO:0000256" key="8">
    <source>
        <dbReference type="ARBA" id="ARBA00022679"/>
    </source>
</evidence>
<dbReference type="GO" id="GO:0031071">
    <property type="term" value="F:cysteine desulfurase activity"/>
    <property type="evidence" value="ECO:0007669"/>
    <property type="project" value="UniProtKB-EC"/>
</dbReference>
<dbReference type="InterPro" id="IPR015421">
    <property type="entry name" value="PyrdxlP-dep_Trfase_major"/>
</dbReference>
<accession>A0A937DH30</accession>
<dbReference type="GO" id="GO:0006534">
    <property type="term" value="P:cysteine metabolic process"/>
    <property type="evidence" value="ECO:0007669"/>
    <property type="project" value="InterPro"/>
</dbReference>
<reference evidence="12" key="1">
    <citation type="submission" date="2019-02" db="EMBL/GenBank/DDBJ databases">
        <title>A novel Candidatus Liberibacter species associated with the New Zealand native fuchsia psyllid, Ctenarytaina fuchsiae.</title>
        <authorList>
            <person name="Thompson S.M."/>
            <person name="Jorgensen N."/>
            <person name="David C."/>
            <person name="Bulman S.R."/>
            <person name="Smith G.R."/>
        </authorList>
    </citation>
    <scope>NUCLEOTIDE SEQUENCE</scope>
    <source>
        <strain evidence="12">Oxford</strain>
    </source>
</reference>
<comment type="catalytic activity">
    <reaction evidence="10">
        <text>(sulfur carrier)-H + L-cysteine = (sulfur carrier)-SH + L-alanine</text>
        <dbReference type="Rhea" id="RHEA:43892"/>
        <dbReference type="Rhea" id="RHEA-COMP:14737"/>
        <dbReference type="Rhea" id="RHEA-COMP:14739"/>
        <dbReference type="ChEBI" id="CHEBI:29917"/>
        <dbReference type="ChEBI" id="CHEBI:35235"/>
        <dbReference type="ChEBI" id="CHEBI:57972"/>
        <dbReference type="ChEBI" id="CHEBI:64428"/>
        <dbReference type="EC" id="2.8.1.7"/>
    </reaction>
</comment>
<dbReference type="CDD" id="cd06453">
    <property type="entry name" value="SufS_like"/>
    <property type="match status" value="1"/>
</dbReference>
<evidence type="ECO:0000259" key="11">
    <source>
        <dbReference type="Pfam" id="PF00266"/>
    </source>
</evidence>